<dbReference type="SUPFAM" id="SSF50129">
    <property type="entry name" value="GroES-like"/>
    <property type="match status" value="1"/>
</dbReference>
<dbReference type="SUPFAM" id="SSF51735">
    <property type="entry name" value="NAD(P)-binding Rossmann-fold domains"/>
    <property type="match status" value="1"/>
</dbReference>
<keyword evidence="1" id="KW-0521">NADP</keyword>
<dbReference type="EMBL" id="JBHTMP010000060">
    <property type="protein sequence ID" value="MFD1324875.1"/>
    <property type="molecule type" value="Genomic_DNA"/>
</dbReference>
<organism evidence="4 5">
    <name type="scientific">Micromonospora sonneratiae</name>
    <dbReference type="NCBI Taxonomy" id="1184706"/>
    <lineage>
        <taxon>Bacteria</taxon>
        <taxon>Bacillati</taxon>
        <taxon>Actinomycetota</taxon>
        <taxon>Actinomycetes</taxon>
        <taxon>Micromonosporales</taxon>
        <taxon>Micromonosporaceae</taxon>
        <taxon>Micromonospora</taxon>
    </lineage>
</organism>
<sequence length="321" mass="33445">MRAVLLRRTGGPEVLRVEDVPDPVPGVGESLIDVSLAGVNYEDLEFRSGRHPVPLPARLGLDAVGRRRGDGRRVAALLREGGGYAQVAAAVDAYTVEVPAEVDDGQAAALLEQGSTAYGALVLAGRLQPGESVAVSAAAGGVGHLAIQLARLQGAGRVVGLASTADKRRFVERLGADVALDPAAPDLVDQLRAASGGGVDLFVDSVGAGVLRSALLGLAPFGRLVCIGWRGRPDEVTTEELAERSVGCAGFWMRHVVDNRELLCAIVDRLFELAVRGDLVAQVDRIVALDEIGAAHAAMAARATIGKILIDVNREVTTPAR</sequence>
<dbReference type="Pfam" id="PF00107">
    <property type="entry name" value="ADH_zinc_N"/>
    <property type="match status" value="1"/>
</dbReference>
<evidence type="ECO:0000313" key="5">
    <source>
        <dbReference type="Proteomes" id="UP001597260"/>
    </source>
</evidence>
<proteinExistence type="predicted"/>
<accession>A0ABW3YMV0</accession>
<evidence type="ECO:0000313" key="4">
    <source>
        <dbReference type="EMBL" id="MFD1324875.1"/>
    </source>
</evidence>
<dbReference type="Proteomes" id="UP001597260">
    <property type="component" value="Unassembled WGS sequence"/>
</dbReference>
<dbReference type="SMART" id="SM00829">
    <property type="entry name" value="PKS_ER"/>
    <property type="match status" value="1"/>
</dbReference>
<gene>
    <name evidence="4" type="ORF">ACFQ4H_27695</name>
</gene>
<reference evidence="5" key="1">
    <citation type="journal article" date="2019" name="Int. J. Syst. Evol. Microbiol.">
        <title>The Global Catalogue of Microorganisms (GCM) 10K type strain sequencing project: providing services to taxonomists for standard genome sequencing and annotation.</title>
        <authorList>
            <consortium name="The Broad Institute Genomics Platform"/>
            <consortium name="The Broad Institute Genome Sequencing Center for Infectious Disease"/>
            <person name="Wu L."/>
            <person name="Ma J."/>
        </authorList>
    </citation>
    <scope>NUCLEOTIDE SEQUENCE [LARGE SCALE GENOMIC DNA]</scope>
    <source>
        <strain evidence="5">JCM 31037</strain>
    </source>
</reference>
<evidence type="ECO:0000256" key="1">
    <source>
        <dbReference type="ARBA" id="ARBA00022857"/>
    </source>
</evidence>
<evidence type="ECO:0000256" key="2">
    <source>
        <dbReference type="ARBA" id="ARBA00023002"/>
    </source>
</evidence>
<dbReference type="Gene3D" id="3.90.180.10">
    <property type="entry name" value="Medium-chain alcohol dehydrogenases, catalytic domain"/>
    <property type="match status" value="1"/>
</dbReference>
<keyword evidence="2" id="KW-0560">Oxidoreductase</keyword>
<dbReference type="InterPro" id="IPR036291">
    <property type="entry name" value="NAD(P)-bd_dom_sf"/>
</dbReference>
<comment type="caution">
    <text evidence="4">The sequence shown here is derived from an EMBL/GenBank/DDBJ whole genome shotgun (WGS) entry which is preliminary data.</text>
</comment>
<keyword evidence="5" id="KW-1185">Reference proteome</keyword>
<protein>
    <submittedName>
        <fullName evidence="4">Zinc-binding alcohol dehydrogenase family protein</fullName>
    </submittedName>
</protein>
<dbReference type="PANTHER" id="PTHR48106:SF13">
    <property type="entry name" value="QUINONE OXIDOREDUCTASE-RELATED"/>
    <property type="match status" value="1"/>
</dbReference>
<dbReference type="Gene3D" id="3.40.50.720">
    <property type="entry name" value="NAD(P)-binding Rossmann-like Domain"/>
    <property type="match status" value="1"/>
</dbReference>
<evidence type="ECO:0000259" key="3">
    <source>
        <dbReference type="SMART" id="SM00829"/>
    </source>
</evidence>
<dbReference type="InterPro" id="IPR011032">
    <property type="entry name" value="GroES-like_sf"/>
</dbReference>
<dbReference type="RefSeq" id="WP_377576226.1">
    <property type="nucleotide sequence ID" value="NZ_JBHTMP010000060.1"/>
</dbReference>
<name>A0ABW3YMV0_9ACTN</name>
<dbReference type="InterPro" id="IPR013149">
    <property type="entry name" value="ADH-like_C"/>
</dbReference>
<feature type="domain" description="Enoyl reductase (ER)" evidence="3">
    <location>
        <begin position="10"/>
        <end position="310"/>
    </location>
</feature>
<dbReference type="InterPro" id="IPR020843">
    <property type="entry name" value="ER"/>
</dbReference>
<dbReference type="PANTHER" id="PTHR48106">
    <property type="entry name" value="QUINONE OXIDOREDUCTASE PIG3-RELATED"/>
    <property type="match status" value="1"/>
</dbReference>